<feature type="transmembrane region" description="Helical" evidence="1">
    <location>
        <begin position="99"/>
        <end position="120"/>
    </location>
</feature>
<dbReference type="PANTHER" id="PTHR33133">
    <property type="entry name" value="OS08G0107100 PROTEIN-RELATED"/>
    <property type="match status" value="1"/>
</dbReference>
<proteinExistence type="predicted"/>
<feature type="transmembrane region" description="Helical" evidence="1">
    <location>
        <begin position="164"/>
        <end position="193"/>
    </location>
</feature>
<keyword evidence="1" id="KW-1133">Transmembrane helix</keyword>
<accession>A0AAQ3NK63</accession>
<reference evidence="2 3" key="1">
    <citation type="journal article" date="2023" name="Life. Sci Alliance">
        <title>Evolutionary insights into 3D genome organization and epigenetic landscape of Vigna mungo.</title>
        <authorList>
            <person name="Junaid A."/>
            <person name="Singh B."/>
            <person name="Bhatia S."/>
        </authorList>
    </citation>
    <scope>NUCLEOTIDE SEQUENCE [LARGE SCALE GENOMIC DNA]</scope>
    <source>
        <strain evidence="2">Urdbean</strain>
    </source>
</reference>
<feature type="transmembrane region" description="Helical" evidence="1">
    <location>
        <begin position="214"/>
        <end position="232"/>
    </location>
</feature>
<evidence type="ECO:0000313" key="2">
    <source>
        <dbReference type="EMBL" id="WVZ11351.1"/>
    </source>
</evidence>
<name>A0AAQ3NK63_VIGMU</name>
<keyword evidence="1" id="KW-0472">Membrane</keyword>
<evidence type="ECO:0000256" key="1">
    <source>
        <dbReference type="SAM" id="Phobius"/>
    </source>
</evidence>
<gene>
    <name evidence="2" type="ORF">V8G54_015881</name>
</gene>
<keyword evidence="3" id="KW-1185">Reference proteome</keyword>
<feature type="transmembrane region" description="Helical" evidence="1">
    <location>
        <begin position="252"/>
        <end position="272"/>
    </location>
</feature>
<feature type="transmembrane region" description="Helical" evidence="1">
    <location>
        <begin position="29"/>
        <end position="48"/>
    </location>
</feature>
<sequence length="293" mass="32354">MEESSGEWWYVSAVKMITESIKIIACNKLVFASIMLLTTLPLSTLIIYQCISTHSLTSQIHHLEALARYAPTRFEARHVWLQSRNDALSLLHTKALFSLPSYLLSLAAALSAVHSTRLALHSDTTLSLLSAALRLFATTIFVYAILFAFSPIPRFLAALASSTAARILLLATGSALEIYLMAVMSVALVVSVAEERFGWDAIRVGSALMKGSRACGWALSGLFVLGSSLIGSKVERLMEAEDWIRVEDKANVIVGYGLLVLWSYVIVTVFYCDCRKRHPIREPQPEDLQLSVM</sequence>
<organism evidence="2 3">
    <name type="scientific">Vigna mungo</name>
    <name type="common">Black gram</name>
    <name type="synonym">Phaseolus mungo</name>
    <dbReference type="NCBI Taxonomy" id="3915"/>
    <lineage>
        <taxon>Eukaryota</taxon>
        <taxon>Viridiplantae</taxon>
        <taxon>Streptophyta</taxon>
        <taxon>Embryophyta</taxon>
        <taxon>Tracheophyta</taxon>
        <taxon>Spermatophyta</taxon>
        <taxon>Magnoliopsida</taxon>
        <taxon>eudicotyledons</taxon>
        <taxon>Gunneridae</taxon>
        <taxon>Pentapetalae</taxon>
        <taxon>rosids</taxon>
        <taxon>fabids</taxon>
        <taxon>Fabales</taxon>
        <taxon>Fabaceae</taxon>
        <taxon>Papilionoideae</taxon>
        <taxon>50 kb inversion clade</taxon>
        <taxon>NPAAA clade</taxon>
        <taxon>indigoferoid/millettioid clade</taxon>
        <taxon>Phaseoleae</taxon>
        <taxon>Vigna</taxon>
    </lineage>
</organism>
<keyword evidence="1" id="KW-0812">Transmembrane</keyword>
<evidence type="ECO:0000313" key="3">
    <source>
        <dbReference type="Proteomes" id="UP001374535"/>
    </source>
</evidence>
<dbReference type="Proteomes" id="UP001374535">
    <property type="component" value="Chromosome 5"/>
</dbReference>
<evidence type="ECO:0008006" key="4">
    <source>
        <dbReference type="Google" id="ProtNLM"/>
    </source>
</evidence>
<dbReference type="EMBL" id="CP144696">
    <property type="protein sequence ID" value="WVZ11351.1"/>
    <property type="molecule type" value="Genomic_DNA"/>
</dbReference>
<dbReference type="AlphaFoldDB" id="A0AAQ3NK63"/>
<feature type="transmembrane region" description="Helical" evidence="1">
    <location>
        <begin position="132"/>
        <end position="152"/>
    </location>
</feature>
<protein>
    <recommendedName>
        <fullName evidence="4">Transmembrane protein</fullName>
    </recommendedName>
</protein>
<dbReference type="PANTHER" id="PTHR33133:SF21">
    <property type="entry name" value="TRANSMEMBRANE PROTEIN"/>
    <property type="match status" value="1"/>
</dbReference>